<accession>H5XUA3</accession>
<protein>
    <submittedName>
        <fullName evidence="2">Uncharacterized protein</fullName>
    </submittedName>
</protein>
<feature type="transmembrane region" description="Helical" evidence="1">
    <location>
        <begin position="6"/>
        <end position="27"/>
    </location>
</feature>
<keyword evidence="3" id="KW-1185">Reference proteome</keyword>
<dbReference type="HOGENOM" id="CLU_2568337_0_0_9"/>
<evidence type="ECO:0000313" key="3">
    <source>
        <dbReference type="Proteomes" id="UP000005104"/>
    </source>
</evidence>
<evidence type="ECO:0000313" key="2">
    <source>
        <dbReference type="EMBL" id="EHQ89339.1"/>
    </source>
</evidence>
<evidence type="ECO:0000256" key="1">
    <source>
        <dbReference type="SAM" id="Phobius"/>
    </source>
</evidence>
<proteinExistence type="predicted"/>
<dbReference type="EMBL" id="CM001441">
    <property type="protein sequence ID" value="EHQ89339.1"/>
    <property type="molecule type" value="Genomic_DNA"/>
</dbReference>
<keyword evidence="1" id="KW-0812">Transmembrane</keyword>
<dbReference type="AlphaFoldDB" id="H5XUA3"/>
<dbReference type="Proteomes" id="UP000005104">
    <property type="component" value="Chromosome"/>
</dbReference>
<dbReference type="STRING" id="768710.DesyoDRAFT_2254"/>
<gene>
    <name evidence="2" type="ORF">DesyoDRAFT_2254</name>
</gene>
<sequence>MQLDSWIFLFLNLTFLLAVSGLTIIILKSSFKNYNVENLAGGRSQVTLRSLNLVTFKKYLVIRRLLKQKNDDDSPFPASLV</sequence>
<name>H5XUA3_9FIRM</name>
<reference evidence="2 3" key="1">
    <citation type="submission" date="2011-11" db="EMBL/GenBank/DDBJ databases">
        <title>The Noncontiguous Finished genome of Desulfosporosinus youngiae DSM 17734.</title>
        <authorList>
            <consortium name="US DOE Joint Genome Institute (JGI-PGF)"/>
            <person name="Lucas S."/>
            <person name="Han J."/>
            <person name="Lapidus A."/>
            <person name="Cheng J.-F."/>
            <person name="Goodwin L."/>
            <person name="Pitluck S."/>
            <person name="Peters L."/>
            <person name="Ovchinnikova G."/>
            <person name="Lu M."/>
            <person name="Land M.L."/>
            <person name="Hauser L."/>
            <person name="Pester M."/>
            <person name="Spring S."/>
            <person name="Ollivier B."/>
            <person name="Rattei T."/>
            <person name="Klenk H.-P."/>
            <person name="Wagner M."/>
            <person name="Loy A."/>
            <person name="Woyke T.J."/>
        </authorList>
    </citation>
    <scope>NUCLEOTIDE SEQUENCE [LARGE SCALE GENOMIC DNA]</scope>
    <source>
        <strain evidence="2 3">DSM 17734</strain>
    </source>
</reference>
<dbReference type="OrthoDB" id="1798703at2"/>
<organism evidence="2 3">
    <name type="scientific">Desulfosporosinus youngiae DSM 17734</name>
    <dbReference type="NCBI Taxonomy" id="768710"/>
    <lineage>
        <taxon>Bacteria</taxon>
        <taxon>Bacillati</taxon>
        <taxon>Bacillota</taxon>
        <taxon>Clostridia</taxon>
        <taxon>Eubacteriales</taxon>
        <taxon>Desulfitobacteriaceae</taxon>
        <taxon>Desulfosporosinus</taxon>
    </lineage>
</organism>
<keyword evidence="1" id="KW-1133">Transmembrane helix</keyword>
<keyword evidence="1" id="KW-0472">Membrane</keyword>